<evidence type="ECO:0000259" key="9">
    <source>
        <dbReference type="Pfam" id="PF20791"/>
    </source>
</evidence>
<evidence type="ECO:0000256" key="7">
    <source>
        <dbReference type="ARBA" id="ARBA00023160"/>
    </source>
</evidence>
<dbReference type="PANTHER" id="PTHR31727:SF6">
    <property type="entry name" value="OLEOYL-ACYL CARRIER PROTEIN THIOESTERASE 1, CHLOROPLASTIC"/>
    <property type="match status" value="1"/>
</dbReference>
<dbReference type="InterPro" id="IPR029069">
    <property type="entry name" value="HotDog_dom_sf"/>
</dbReference>
<dbReference type="Proteomes" id="UP000035027">
    <property type="component" value="Chromosome"/>
</dbReference>
<reference evidence="10 11" key="1">
    <citation type="submission" date="2015-05" db="EMBL/GenBank/DDBJ databases">
        <title>Complete genome sequence of Lactobacillus salivarius Ren, a probiotic strain with antitumor activity.</title>
        <authorList>
            <person name="Sun E."/>
            <person name="Zhao L."/>
            <person name="Liu S."/>
            <person name="Zhang M."/>
            <person name="Guo H."/>
            <person name="Ren F."/>
        </authorList>
    </citation>
    <scope>NUCLEOTIDE SEQUENCE [LARGE SCALE GENOMIC DNA]</scope>
    <source>
        <strain evidence="10 11">Ren</strain>
    </source>
</reference>
<evidence type="ECO:0000256" key="3">
    <source>
        <dbReference type="ARBA" id="ARBA00022801"/>
    </source>
</evidence>
<sequence length="245" mass="28949">MVAKRYNEKHQVVFYETDVTKNINIGMLVDLMMLASENQSEQLGIGTDKVNDLGYGWVITQHVLEIERLPKINEEVKIWTEADSYNKYFCYREFGIDDMDDNPLVRMHTIFVLMDFKNRKISQIVPELIIPFGATETPKVKRYKNVKKIKEIDNHKKYQVRFMDIDSNHHVNNVHYFDWMLDTLDYDFLSKHTLKKINIQYKQEITYGDIVTSNVQIINSNDTITTLHEVKNNDKVSCLAECEWI</sequence>
<protein>
    <submittedName>
        <fullName evidence="10">Acyl-ACP thioesterase</fullName>
    </submittedName>
</protein>
<keyword evidence="2" id="KW-0444">Lipid biosynthesis</keyword>
<evidence type="ECO:0000259" key="8">
    <source>
        <dbReference type="Pfam" id="PF01643"/>
    </source>
</evidence>
<evidence type="ECO:0000256" key="5">
    <source>
        <dbReference type="ARBA" id="ARBA00022946"/>
    </source>
</evidence>
<dbReference type="AlphaFoldDB" id="A0A0F7PX81"/>
<dbReference type="RefSeq" id="WP_047035802.1">
    <property type="nucleotide sequence ID" value="NZ_CP011403.1"/>
</dbReference>
<keyword evidence="5" id="KW-0809">Transit peptide</keyword>
<dbReference type="InterPro" id="IPR049427">
    <property type="entry name" value="Acyl-ACP_TE_C"/>
</dbReference>
<keyword evidence="4" id="KW-0276">Fatty acid metabolism</keyword>
<proteinExistence type="inferred from homology"/>
<evidence type="ECO:0000256" key="1">
    <source>
        <dbReference type="ARBA" id="ARBA00006500"/>
    </source>
</evidence>
<keyword evidence="7" id="KW-0275">Fatty acid biosynthesis</keyword>
<keyword evidence="3" id="KW-0378">Hydrolase</keyword>
<dbReference type="PATRIC" id="fig|1194971.3.peg.1158"/>
<keyword evidence="6" id="KW-0443">Lipid metabolism</keyword>
<dbReference type="GO" id="GO:0000036">
    <property type="term" value="F:acyl carrier activity"/>
    <property type="evidence" value="ECO:0007669"/>
    <property type="project" value="TreeGrafter"/>
</dbReference>
<gene>
    <name evidence="10" type="ORF">LsR_01154</name>
</gene>
<name>A0A0F7PX81_9LACO</name>
<comment type="similarity">
    <text evidence="1">Belongs to the acyl-ACP thioesterase family.</text>
</comment>
<evidence type="ECO:0000313" key="10">
    <source>
        <dbReference type="EMBL" id="AKI04701.1"/>
    </source>
</evidence>
<dbReference type="GO" id="GO:0016297">
    <property type="term" value="F:fatty acyl-[ACP] hydrolase activity"/>
    <property type="evidence" value="ECO:0007669"/>
    <property type="project" value="InterPro"/>
</dbReference>
<dbReference type="CDD" id="cd00586">
    <property type="entry name" value="4HBT"/>
    <property type="match status" value="2"/>
</dbReference>
<feature type="domain" description="Acyl-ACP thioesterase-like C-terminal" evidence="9">
    <location>
        <begin position="151"/>
        <end position="244"/>
    </location>
</feature>
<dbReference type="Pfam" id="PF01643">
    <property type="entry name" value="Acyl-ACP_TE"/>
    <property type="match status" value="1"/>
</dbReference>
<evidence type="ECO:0000256" key="2">
    <source>
        <dbReference type="ARBA" id="ARBA00022516"/>
    </source>
</evidence>
<evidence type="ECO:0000256" key="4">
    <source>
        <dbReference type="ARBA" id="ARBA00022832"/>
    </source>
</evidence>
<dbReference type="Gene3D" id="3.10.129.10">
    <property type="entry name" value="Hotdog Thioesterase"/>
    <property type="match status" value="1"/>
</dbReference>
<evidence type="ECO:0000256" key="6">
    <source>
        <dbReference type="ARBA" id="ARBA00023098"/>
    </source>
</evidence>
<dbReference type="InterPro" id="IPR045023">
    <property type="entry name" value="FATA/B"/>
</dbReference>
<dbReference type="Pfam" id="PF20791">
    <property type="entry name" value="Acyl-ACP_TE_C"/>
    <property type="match status" value="1"/>
</dbReference>
<dbReference type="PANTHER" id="PTHR31727">
    <property type="entry name" value="OLEOYL-ACYL CARRIER PROTEIN THIOESTERASE 1, CHLOROPLASTIC"/>
    <property type="match status" value="1"/>
</dbReference>
<dbReference type="SUPFAM" id="SSF54637">
    <property type="entry name" value="Thioesterase/thiol ester dehydrase-isomerase"/>
    <property type="match status" value="2"/>
</dbReference>
<organism evidence="10 11">
    <name type="scientific">Ligilactobacillus salivarius str. Ren</name>
    <dbReference type="NCBI Taxonomy" id="1194971"/>
    <lineage>
        <taxon>Bacteria</taxon>
        <taxon>Bacillati</taxon>
        <taxon>Bacillota</taxon>
        <taxon>Bacilli</taxon>
        <taxon>Lactobacillales</taxon>
        <taxon>Lactobacillaceae</taxon>
        <taxon>Ligilactobacillus</taxon>
    </lineage>
</organism>
<dbReference type="EMBL" id="CP011403">
    <property type="protein sequence ID" value="AKI04701.1"/>
    <property type="molecule type" value="Genomic_DNA"/>
</dbReference>
<evidence type="ECO:0000313" key="11">
    <source>
        <dbReference type="Proteomes" id="UP000035027"/>
    </source>
</evidence>
<dbReference type="InterPro" id="IPR002864">
    <property type="entry name" value="Acyl-ACP_thioesterase_NHD"/>
</dbReference>
<feature type="domain" description="Acyl-ACP thioesterase N-terminal hotdog" evidence="8">
    <location>
        <begin position="4"/>
        <end position="129"/>
    </location>
</feature>
<accession>A0A0F7PX81</accession>